<dbReference type="eggNOG" id="ENOG5030HS9">
    <property type="taxonomic scope" value="Bacteria"/>
</dbReference>
<accession>D1NRW5</accession>
<sequence>MVAGIPKARFDHVTDDGDLAFSMGTQTFLVDVNEELDRAIMSAKQIKSDHIGEQHVEHKRTIPISQIQQLIRAGLDPHTVAERYDLDETLVRRFSGSVESEKNYAIKQFLNVAAPKEAKVHTISELIDRTLAALRVNRSDVHWSATRRAIEPWHITASFTTAEGRRIHAQWSWSTHDNAIGCLNSAARTLLGEQSTPAPSQSDDDDLTLQEAVSSSPLPGDSARSARIELAVSSAQQAAQPKHAAPAPQADDRPSSLAPAAANVQTADTDDTVVEVDAMAQGAEVSANDKVITAEVAEVHAHVAGSGHDAGKQQSSSNTTTRQNAQTVGFVRAMMGAASVPPADPALNQPAPAQPAPAPANETGSLPVAPTATPTVTPESAGAPPTDDRERTTRHGGRKQMPSWDEILFGKGE</sequence>
<evidence type="ECO:0000259" key="2">
    <source>
        <dbReference type="Pfam" id="PF11268"/>
    </source>
</evidence>
<dbReference type="STRING" id="561180.BIFGAL_02516"/>
<dbReference type="NCBIfam" id="NF040712">
    <property type="entry name" value="SepH"/>
    <property type="match status" value="1"/>
</dbReference>
<dbReference type="RefSeq" id="WP_006293896.1">
    <property type="nucleotide sequence ID" value="NZ_ABXB03000001.1"/>
</dbReference>
<feature type="domain" description="DUF3071" evidence="2">
    <location>
        <begin position="8"/>
        <end position="173"/>
    </location>
</feature>
<protein>
    <submittedName>
        <fullName evidence="4">DNA binding protein</fullName>
    </submittedName>
</protein>
<proteinExistence type="predicted"/>
<evidence type="ECO:0000256" key="1">
    <source>
        <dbReference type="SAM" id="MobiDB-lite"/>
    </source>
</evidence>
<dbReference type="OrthoDB" id="5180791at2"/>
<dbReference type="InterPro" id="IPR021421">
    <property type="entry name" value="DUF3071"/>
</dbReference>
<feature type="compositionally biased region" description="Low complexity" evidence="1">
    <location>
        <begin position="235"/>
        <end position="249"/>
    </location>
</feature>
<dbReference type="EMBL" id="JGYW01000011">
    <property type="protein sequence ID" value="KFI57286.1"/>
    <property type="molecule type" value="Genomic_DNA"/>
</dbReference>
<feature type="region of interest" description="Disordered" evidence="1">
    <location>
        <begin position="339"/>
        <end position="413"/>
    </location>
</feature>
<dbReference type="InterPro" id="IPR047682">
    <property type="entry name" value="SepH-like"/>
</dbReference>
<reference evidence="3 5" key="1">
    <citation type="submission" date="2009-11" db="EMBL/GenBank/DDBJ databases">
        <authorList>
            <person name="Weinstock G."/>
            <person name="Sodergren E."/>
            <person name="Clifton S."/>
            <person name="Fulton L."/>
            <person name="Fulton B."/>
            <person name="Courtney L."/>
            <person name="Fronick C."/>
            <person name="Harrison M."/>
            <person name="Strong C."/>
            <person name="Farmer C."/>
            <person name="Delahaunty K."/>
            <person name="Markovic C."/>
            <person name="Hall O."/>
            <person name="Minx P."/>
            <person name="Tomlinson C."/>
            <person name="Mitreva M."/>
            <person name="Nelson J."/>
            <person name="Hou S."/>
            <person name="Wollam A."/>
            <person name="Pepin K.H."/>
            <person name="Johnson M."/>
            <person name="Bhonagiri V."/>
            <person name="Nash W.E."/>
            <person name="Warren W."/>
            <person name="Chinwalla A."/>
            <person name="Mardis E.R."/>
            <person name="Wilson R.K."/>
        </authorList>
    </citation>
    <scope>NUCLEOTIDE SEQUENCE [LARGE SCALE GENOMIC DNA]</scope>
    <source>
        <strain evidence="3 5">DSM 20093</strain>
    </source>
</reference>
<feature type="region of interest" description="Disordered" evidence="1">
    <location>
        <begin position="233"/>
        <end position="269"/>
    </location>
</feature>
<gene>
    <name evidence="4" type="ORF">BGLCM_1531</name>
    <name evidence="3" type="ORF">BIFGAL_02516</name>
</gene>
<dbReference type="Pfam" id="PF11268">
    <property type="entry name" value="DUF3071"/>
    <property type="match status" value="1"/>
</dbReference>
<dbReference type="Proteomes" id="UP000003656">
    <property type="component" value="Unassembled WGS sequence"/>
</dbReference>
<feature type="compositionally biased region" description="Low complexity" evidence="1">
    <location>
        <begin position="367"/>
        <end position="378"/>
    </location>
</feature>
<keyword evidence="6" id="KW-1185">Reference proteome</keyword>
<dbReference type="Proteomes" id="UP000029074">
    <property type="component" value="Unassembled WGS sequence"/>
</dbReference>
<evidence type="ECO:0000313" key="5">
    <source>
        <dbReference type="Proteomes" id="UP000003656"/>
    </source>
</evidence>
<dbReference type="EMBL" id="ABXB03000001">
    <property type="protein sequence ID" value="EFA23417.1"/>
    <property type="molecule type" value="Genomic_DNA"/>
</dbReference>
<evidence type="ECO:0000313" key="3">
    <source>
        <dbReference type="EMBL" id="EFA23417.1"/>
    </source>
</evidence>
<organism evidence="3 5">
    <name type="scientific">Bifidobacterium gallicum DSM 20093 = LMG 11596</name>
    <dbReference type="NCBI Taxonomy" id="561180"/>
    <lineage>
        <taxon>Bacteria</taxon>
        <taxon>Bacillati</taxon>
        <taxon>Actinomycetota</taxon>
        <taxon>Actinomycetes</taxon>
        <taxon>Bifidobacteriales</taxon>
        <taxon>Bifidobacteriaceae</taxon>
        <taxon>Bifidobacterium</taxon>
    </lineage>
</organism>
<evidence type="ECO:0000313" key="6">
    <source>
        <dbReference type="Proteomes" id="UP000029074"/>
    </source>
</evidence>
<dbReference type="AlphaFoldDB" id="D1NRW5"/>
<reference evidence="4 6" key="2">
    <citation type="submission" date="2014-03" db="EMBL/GenBank/DDBJ databases">
        <title>Genomics of Bifidobacteria.</title>
        <authorList>
            <person name="Ventura M."/>
            <person name="Milani C."/>
            <person name="Lugli G.A."/>
        </authorList>
    </citation>
    <scope>NUCLEOTIDE SEQUENCE [LARGE SCALE GENOMIC DNA]</scope>
    <source>
        <strain evidence="4 6">LMG 11596</strain>
    </source>
</reference>
<evidence type="ECO:0000313" key="4">
    <source>
        <dbReference type="EMBL" id="KFI57286.1"/>
    </source>
</evidence>
<comment type="caution">
    <text evidence="3">The sequence shown here is derived from an EMBL/GenBank/DDBJ whole genome shotgun (WGS) entry which is preliminary data.</text>
</comment>
<name>D1NRW5_9BIFI</name>